<protein>
    <submittedName>
        <fullName evidence="1">Uncharacterized protein</fullName>
    </submittedName>
</protein>
<accession>A0A0D7BKR9</accession>
<dbReference type="EMBL" id="KN880472">
    <property type="protein sequence ID" value="KIY70186.1"/>
    <property type="molecule type" value="Genomic_DNA"/>
</dbReference>
<name>A0A0D7BKR9_9AGAR</name>
<dbReference type="AlphaFoldDB" id="A0A0D7BKR9"/>
<organism evidence="1 2">
    <name type="scientific">Cylindrobasidium torrendii FP15055 ss-10</name>
    <dbReference type="NCBI Taxonomy" id="1314674"/>
    <lineage>
        <taxon>Eukaryota</taxon>
        <taxon>Fungi</taxon>
        <taxon>Dikarya</taxon>
        <taxon>Basidiomycota</taxon>
        <taxon>Agaricomycotina</taxon>
        <taxon>Agaricomycetes</taxon>
        <taxon>Agaricomycetidae</taxon>
        <taxon>Agaricales</taxon>
        <taxon>Marasmiineae</taxon>
        <taxon>Physalacriaceae</taxon>
        <taxon>Cylindrobasidium</taxon>
    </lineage>
</organism>
<gene>
    <name evidence="1" type="ORF">CYLTODRAFT_201084</name>
</gene>
<proteinExistence type="predicted"/>
<evidence type="ECO:0000313" key="2">
    <source>
        <dbReference type="Proteomes" id="UP000054007"/>
    </source>
</evidence>
<keyword evidence="2" id="KW-1185">Reference proteome</keyword>
<sequence length="90" mass="9929">MVFSATLNNVEIHLFKPPPVTGRILQNVQLPIASLSWSRSVIFLPANQATPLRKFFQENLFLDFLSCSKGRPLLCVPYFATVHGTLAAGA</sequence>
<dbReference type="Proteomes" id="UP000054007">
    <property type="component" value="Unassembled WGS sequence"/>
</dbReference>
<reference evidence="1 2" key="1">
    <citation type="journal article" date="2015" name="Fungal Genet. Biol.">
        <title>Evolution of novel wood decay mechanisms in Agaricales revealed by the genome sequences of Fistulina hepatica and Cylindrobasidium torrendii.</title>
        <authorList>
            <person name="Floudas D."/>
            <person name="Held B.W."/>
            <person name="Riley R."/>
            <person name="Nagy L.G."/>
            <person name="Koehler G."/>
            <person name="Ransdell A.S."/>
            <person name="Younus H."/>
            <person name="Chow J."/>
            <person name="Chiniquy J."/>
            <person name="Lipzen A."/>
            <person name="Tritt A."/>
            <person name="Sun H."/>
            <person name="Haridas S."/>
            <person name="LaButti K."/>
            <person name="Ohm R.A."/>
            <person name="Kues U."/>
            <person name="Blanchette R.A."/>
            <person name="Grigoriev I.V."/>
            <person name="Minto R.E."/>
            <person name="Hibbett D.S."/>
        </authorList>
    </citation>
    <scope>NUCLEOTIDE SEQUENCE [LARGE SCALE GENOMIC DNA]</scope>
    <source>
        <strain evidence="1 2">FP15055 ss-10</strain>
    </source>
</reference>
<evidence type="ECO:0000313" key="1">
    <source>
        <dbReference type="EMBL" id="KIY70186.1"/>
    </source>
</evidence>